<dbReference type="Pfam" id="PF02146">
    <property type="entry name" value="SIR2"/>
    <property type="match status" value="1"/>
</dbReference>
<feature type="binding site" evidence="4">
    <location>
        <position position="153"/>
    </location>
    <ligand>
        <name>Zn(2+)</name>
        <dbReference type="ChEBI" id="CHEBI:29105"/>
    </ligand>
</feature>
<gene>
    <name evidence="6" type="ORF">IAA21_00680</name>
</gene>
<evidence type="ECO:0000256" key="1">
    <source>
        <dbReference type="ARBA" id="ARBA00012928"/>
    </source>
</evidence>
<keyword evidence="4" id="KW-0479">Metal-binding</keyword>
<dbReference type="EMBL" id="DXBU01000009">
    <property type="protein sequence ID" value="HIZ21298.1"/>
    <property type="molecule type" value="Genomic_DNA"/>
</dbReference>
<evidence type="ECO:0000256" key="3">
    <source>
        <dbReference type="ARBA" id="ARBA00023027"/>
    </source>
</evidence>
<reference evidence="6" key="1">
    <citation type="journal article" date="2021" name="PeerJ">
        <title>Extensive microbial diversity within the chicken gut microbiome revealed by metagenomics and culture.</title>
        <authorList>
            <person name="Gilroy R."/>
            <person name="Ravi A."/>
            <person name="Getino M."/>
            <person name="Pursley I."/>
            <person name="Horton D.L."/>
            <person name="Alikhan N.F."/>
            <person name="Baker D."/>
            <person name="Gharbi K."/>
            <person name="Hall N."/>
            <person name="Watson M."/>
            <person name="Adriaenssens E.M."/>
            <person name="Foster-Nyarko E."/>
            <person name="Jarju S."/>
            <person name="Secka A."/>
            <person name="Antonio M."/>
            <person name="Oren A."/>
            <person name="Chaudhuri R.R."/>
            <person name="La Ragione R."/>
            <person name="Hildebrand F."/>
            <person name="Pallen M.J."/>
        </authorList>
    </citation>
    <scope>NUCLEOTIDE SEQUENCE</scope>
    <source>
        <strain evidence="6">14324</strain>
    </source>
</reference>
<dbReference type="InterPro" id="IPR026591">
    <property type="entry name" value="Sirtuin_cat_small_dom_sf"/>
</dbReference>
<dbReference type="InterPro" id="IPR026590">
    <property type="entry name" value="Ssirtuin_cat_dom"/>
</dbReference>
<accession>A0A9D2IS09</accession>
<dbReference type="InterPro" id="IPR003000">
    <property type="entry name" value="Sirtuin"/>
</dbReference>
<keyword evidence="3" id="KW-0520">NAD</keyword>
<dbReference type="SUPFAM" id="SSF52467">
    <property type="entry name" value="DHS-like NAD/FAD-binding domain"/>
    <property type="match status" value="1"/>
</dbReference>
<dbReference type="EC" id="2.3.1.286" evidence="1"/>
<proteinExistence type="predicted"/>
<keyword evidence="4" id="KW-0862">Zinc</keyword>
<feature type="binding site" evidence="4">
    <location>
        <position position="145"/>
    </location>
    <ligand>
        <name>Zn(2+)</name>
        <dbReference type="ChEBI" id="CHEBI:29105"/>
    </ligand>
</feature>
<dbReference type="InterPro" id="IPR029035">
    <property type="entry name" value="DHS-like_NAD/FAD-binding_dom"/>
</dbReference>
<dbReference type="PANTHER" id="PTHR11085">
    <property type="entry name" value="NAD-DEPENDENT PROTEIN DEACYLASE SIRTUIN-5, MITOCHONDRIAL-RELATED"/>
    <property type="match status" value="1"/>
</dbReference>
<dbReference type="PROSITE" id="PS50305">
    <property type="entry name" value="SIRTUIN"/>
    <property type="match status" value="1"/>
</dbReference>
<dbReference type="GO" id="GO:0070403">
    <property type="term" value="F:NAD+ binding"/>
    <property type="evidence" value="ECO:0007669"/>
    <property type="project" value="InterPro"/>
</dbReference>
<dbReference type="Gene3D" id="3.40.50.1220">
    <property type="entry name" value="TPP-binding domain"/>
    <property type="match status" value="1"/>
</dbReference>
<sequence>MDRQVEELQRMINESSFVLAVTGAGISVSAGIPDMHGLNLAETLQFMSIKILKMAPEHYYRIAEHSFLDAIFKTGPSLAHYKLAELEKKGKLHGIITTNLDGLHGLAGSRNVAEIQGSFGVNVCLSCGKKNYDIRIWNNGRAPRCECGGLYCCYPVYSHIGLLPEAVAKARSWAKKADLVLVIGAEGNYGGVYWNDIASSANIIQINPRKTQFDSVSSLNIKRKADEVLQYLR</sequence>
<protein>
    <recommendedName>
        <fullName evidence="1">protein acetyllysine N-acetyltransferase</fullName>
        <ecNumber evidence="1">2.3.1.286</ecNumber>
    </recommendedName>
</protein>
<keyword evidence="2" id="KW-0808">Transferase</keyword>
<comment type="caution">
    <text evidence="6">The sequence shown here is derived from an EMBL/GenBank/DDBJ whole genome shotgun (WGS) entry which is preliminary data.</text>
</comment>
<evidence type="ECO:0000313" key="6">
    <source>
        <dbReference type="EMBL" id="HIZ21298.1"/>
    </source>
</evidence>
<feature type="binding site" evidence="4">
    <location>
        <position position="124"/>
    </location>
    <ligand>
        <name>Zn(2+)</name>
        <dbReference type="ChEBI" id="CHEBI:29105"/>
    </ligand>
</feature>
<name>A0A9D2IS09_9FIRM</name>
<dbReference type="Gene3D" id="3.30.1600.10">
    <property type="entry name" value="SIR2/SIRT2 'Small Domain"/>
    <property type="match status" value="1"/>
</dbReference>
<dbReference type="Proteomes" id="UP000824041">
    <property type="component" value="Unassembled WGS sequence"/>
</dbReference>
<reference evidence="6" key="2">
    <citation type="submission" date="2021-04" db="EMBL/GenBank/DDBJ databases">
        <authorList>
            <person name="Gilroy R."/>
        </authorList>
    </citation>
    <scope>NUCLEOTIDE SEQUENCE</scope>
    <source>
        <strain evidence="6">14324</strain>
    </source>
</reference>
<evidence type="ECO:0000259" key="5">
    <source>
        <dbReference type="PROSITE" id="PS50305"/>
    </source>
</evidence>
<evidence type="ECO:0000256" key="2">
    <source>
        <dbReference type="ARBA" id="ARBA00022679"/>
    </source>
</evidence>
<comment type="caution">
    <text evidence="4">Lacks conserved residue(s) required for the propagation of feature annotation.</text>
</comment>
<feature type="binding site" evidence="4">
    <location>
        <position position="127"/>
    </location>
    <ligand>
        <name>Zn(2+)</name>
        <dbReference type="ChEBI" id="CHEBI:29105"/>
    </ligand>
</feature>
<dbReference type="PANTHER" id="PTHR11085:SF10">
    <property type="entry name" value="NAD-DEPENDENT PROTEIN DEACYLASE SIRTUIN-5, MITOCHONDRIAL-RELATED"/>
    <property type="match status" value="1"/>
</dbReference>
<feature type="domain" description="Deacetylase sirtuin-type" evidence="5">
    <location>
        <begin position="1"/>
        <end position="233"/>
    </location>
</feature>
<evidence type="ECO:0000313" key="7">
    <source>
        <dbReference type="Proteomes" id="UP000824041"/>
    </source>
</evidence>
<evidence type="ECO:0000256" key="4">
    <source>
        <dbReference type="PROSITE-ProRule" id="PRU00236"/>
    </source>
</evidence>
<dbReference type="GO" id="GO:0046872">
    <property type="term" value="F:metal ion binding"/>
    <property type="evidence" value="ECO:0007669"/>
    <property type="project" value="UniProtKB-KW"/>
</dbReference>
<dbReference type="InterPro" id="IPR050134">
    <property type="entry name" value="NAD-dep_sirtuin_deacylases"/>
</dbReference>
<dbReference type="AlphaFoldDB" id="A0A9D2IS09"/>
<organism evidence="6 7">
    <name type="scientific">Candidatus Blautia faecigallinarum</name>
    <dbReference type="NCBI Taxonomy" id="2838488"/>
    <lineage>
        <taxon>Bacteria</taxon>
        <taxon>Bacillati</taxon>
        <taxon>Bacillota</taxon>
        <taxon>Clostridia</taxon>
        <taxon>Lachnospirales</taxon>
        <taxon>Lachnospiraceae</taxon>
        <taxon>Blautia</taxon>
    </lineage>
</organism>
<dbReference type="GO" id="GO:0017136">
    <property type="term" value="F:histone deacetylase activity, NAD-dependent"/>
    <property type="evidence" value="ECO:0007669"/>
    <property type="project" value="TreeGrafter"/>
</dbReference>